<dbReference type="EMBL" id="JACRSQ010000001">
    <property type="protein sequence ID" value="MBC8541996.1"/>
    <property type="molecule type" value="Genomic_DNA"/>
</dbReference>
<feature type="domain" description="DUF1638" evidence="1">
    <location>
        <begin position="31"/>
        <end position="216"/>
    </location>
</feature>
<dbReference type="Pfam" id="PF07796">
    <property type="entry name" value="DUF1638"/>
    <property type="match status" value="1"/>
</dbReference>
<evidence type="ECO:0000259" key="1">
    <source>
        <dbReference type="Pfam" id="PF07796"/>
    </source>
</evidence>
<dbReference type="InterPro" id="IPR012437">
    <property type="entry name" value="DUF1638"/>
</dbReference>
<organism evidence="2 3">
    <name type="scientific">Bianquea renquensis</name>
    <dbReference type="NCBI Taxonomy" id="2763661"/>
    <lineage>
        <taxon>Bacteria</taxon>
        <taxon>Bacillati</taxon>
        <taxon>Bacillota</taxon>
        <taxon>Clostridia</taxon>
        <taxon>Eubacteriales</taxon>
        <taxon>Bianqueaceae</taxon>
        <taxon>Bianquea</taxon>
    </lineage>
</organism>
<keyword evidence="3" id="KW-1185">Reference proteome</keyword>
<dbReference type="AlphaFoldDB" id="A0A926DP92"/>
<evidence type="ECO:0000313" key="3">
    <source>
        <dbReference type="Proteomes" id="UP000657006"/>
    </source>
</evidence>
<reference evidence="2" key="1">
    <citation type="submission" date="2020-08" db="EMBL/GenBank/DDBJ databases">
        <title>Genome public.</title>
        <authorList>
            <person name="Liu C."/>
            <person name="Sun Q."/>
        </authorList>
    </citation>
    <scope>NUCLEOTIDE SEQUENCE</scope>
    <source>
        <strain evidence="2">NSJ-32</strain>
    </source>
</reference>
<gene>
    <name evidence="2" type="ORF">H8730_00330</name>
</gene>
<accession>A0A926DP92</accession>
<evidence type="ECO:0000313" key="2">
    <source>
        <dbReference type="EMBL" id="MBC8541996.1"/>
    </source>
</evidence>
<name>A0A926DP92_9FIRM</name>
<proteinExistence type="predicted"/>
<dbReference type="RefSeq" id="WP_177714334.1">
    <property type="nucleotide sequence ID" value="NZ_JACRSQ010000001.1"/>
</dbReference>
<protein>
    <submittedName>
        <fullName evidence="2">DUF1638 domain-containing protein</fullName>
    </submittedName>
</protein>
<comment type="caution">
    <text evidence="2">The sequence shown here is derived from an EMBL/GenBank/DDBJ whole genome shotgun (WGS) entry which is preliminary data.</text>
</comment>
<dbReference type="Proteomes" id="UP000657006">
    <property type="component" value="Unassembled WGS sequence"/>
</dbReference>
<sequence>MRLKILACKVLYRELSYLSALCPNLLDVTYMRQGLHNTPEALRNELQKEIDAIDLDQDIHTGTEDSCGPIDAILLAYGLCSNGVCGLSSKKYPLVVPRAHDCNTLFLGSKERYREYFDTYSGIYWYTPGWLENAPMPSETMTDRLMELYTELYGEDNAEYLVDLELGWYKKYTTGAYIRWKELPFPQYEEYTKRCTHYLNWTFRLFEGSSDLLREFLSGSWDEDRFLVVPPGRKIAPSFDERILCVE</sequence>